<comment type="caution">
    <text evidence="1">The sequence shown here is derived from an EMBL/GenBank/DDBJ whole genome shotgun (WGS) entry which is preliminary data.</text>
</comment>
<accession>A0ACB8UDZ7</accession>
<protein>
    <submittedName>
        <fullName evidence="1">Cytochrome P450</fullName>
    </submittedName>
</protein>
<organism evidence="1 2">
    <name type="scientific">Irpex rosettiformis</name>
    <dbReference type="NCBI Taxonomy" id="378272"/>
    <lineage>
        <taxon>Eukaryota</taxon>
        <taxon>Fungi</taxon>
        <taxon>Dikarya</taxon>
        <taxon>Basidiomycota</taxon>
        <taxon>Agaricomycotina</taxon>
        <taxon>Agaricomycetes</taxon>
        <taxon>Polyporales</taxon>
        <taxon>Irpicaceae</taxon>
        <taxon>Irpex</taxon>
    </lineage>
</organism>
<name>A0ACB8UDZ7_9APHY</name>
<keyword evidence="2" id="KW-1185">Reference proteome</keyword>
<reference evidence="1" key="1">
    <citation type="journal article" date="2021" name="Environ. Microbiol.">
        <title>Gene family expansions and transcriptome signatures uncover fungal adaptations to wood decay.</title>
        <authorList>
            <person name="Hage H."/>
            <person name="Miyauchi S."/>
            <person name="Viragh M."/>
            <person name="Drula E."/>
            <person name="Min B."/>
            <person name="Chaduli D."/>
            <person name="Navarro D."/>
            <person name="Favel A."/>
            <person name="Norest M."/>
            <person name="Lesage-Meessen L."/>
            <person name="Balint B."/>
            <person name="Merenyi Z."/>
            <person name="de Eugenio L."/>
            <person name="Morin E."/>
            <person name="Martinez A.T."/>
            <person name="Baldrian P."/>
            <person name="Stursova M."/>
            <person name="Martinez M.J."/>
            <person name="Novotny C."/>
            <person name="Magnuson J.K."/>
            <person name="Spatafora J.W."/>
            <person name="Maurice S."/>
            <person name="Pangilinan J."/>
            <person name="Andreopoulos W."/>
            <person name="LaButti K."/>
            <person name="Hundley H."/>
            <person name="Na H."/>
            <person name="Kuo A."/>
            <person name="Barry K."/>
            <person name="Lipzen A."/>
            <person name="Henrissat B."/>
            <person name="Riley R."/>
            <person name="Ahrendt S."/>
            <person name="Nagy L.G."/>
            <person name="Grigoriev I.V."/>
            <person name="Martin F."/>
            <person name="Rosso M.N."/>
        </authorList>
    </citation>
    <scope>NUCLEOTIDE SEQUENCE</scope>
    <source>
        <strain evidence="1">CBS 384.51</strain>
    </source>
</reference>
<dbReference type="Proteomes" id="UP001055072">
    <property type="component" value="Unassembled WGS sequence"/>
</dbReference>
<sequence length="544" mass="61342">MTTTLILAVPTIGALWLLWRVFGAYLQRSPLDNVPGPERTSFLRGNISDIFDRHGWQYHDRLANEFPAVAKYHGPFGTRGLYVSDPKALNNVIVKEQHIYEEPRWFLGWLYMTFGPGLLSTIGDHHRRQRKMLNPVFSIAHMRGMTPLFYRVIHRLRTAVENEVGNTTTEIDLHNWMARTALELVGQGGLGYSFDPLTSNTRNAYGDAIKAFIPLTFKLHYYRILLPLVRNIGTPAFREWVADRIPSKDVQEFRKTIKVMQSNAKHIYDSKKTALEQGDKAVMHQIGEGKDIISILMKANLHASGEDKLPEEEVLGQMGMLLTAGTDTTTNALSRTFHLLAENQDIQDKIRAELSEAGPDGADIPYDTLVDLPLLDAVCRETLRLYSPVVMMNREVRQDVVMPLSEPIRGVNGQILNEIFVPKDTTVIIAIRACNRNKAIWGEDALEWKPERWLNKLPDSVAAAHVPGVYSHLMTFLGGGRACIGFKFSQLEMKVVLAVLLRTFRVHASSQPICWNIAGVSYPTVGPEAKRQAMPLRLEPLKTT</sequence>
<dbReference type="EMBL" id="MU274903">
    <property type="protein sequence ID" value="KAI0092453.1"/>
    <property type="molecule type" value="Genomic_DNA"/>
</dbReference>
<proteinExistence type="predicted"/>
<evidence type="ECO:0000313" key="2">
    <source>
        <dbReference type="Proteomes" id="UP001055072"/>
    </source>
</evidence>
<evidence type="ECO:0000313" key="1">
    <source>
        <dbReference type="EMBL" id="KAI0092453.1"/>
    </source>
</evidence>
<gene>
    <name evidence="1" type="ORF">BDY19DRAFT_990174</name>
</gene>